<dbReference type="Pfam" id="PF02567">
    <property type="entry name" value="PhzC-PhzF"/>
    <property type="match status" value="1"/>
</dbReference>
<dbReference type="PIRSF" id="PIRSF016184">
    <property type="entry name" value="PhzC_PhzF"/>
    <property type="match status" value="1"/>
</dbReference>
<organism evidence="3 4">
    <name type="scientific">Marinoscillum furvescens DSM 4134</name>
    <dbReference type="NCBI Taxonomy" id="1122208"/>
    <lineage>
        <taxon>Bacteria</taxon>
        <taxon>Pseudomonadati</taxon>
        <taxon>Bacteroidota</taxon>
        <taxon>Cytophagia</taxon>
        <taxon>Cytophagales</taxon>
        <taxon>Reichenbachiellaceae</taxon>
        <taxon>Marinoscillum</taxon>
    </lineage>
</organism>
<dbReference type="OrthoDB" id="9788221at2"/>
<reference evidence="3 4" key="1">
    <citation type="submission" date="2018-07" db="EMBL/GenBank/DDBJ databases">
        <title>Genomic Encyclopedia of Type Strains, Phase IV (KMG-IV): sequencing the most valuable type-strain genomes for metagenomic binning, comparative biology and taxonomic classification.</title>
        <authorList>
            <person name="Goeker M."/>
        </authorList>
    </citation>
    <scope>NUCLEOTIDE SEQUENCE [LARGE SCALE GENOMIC DNA]</scope>
    <source>
        <strain evidence="3 4">DSM 4134</strain>
    </source>
</reference>
<evidence type="ECO:0000313" key="3">
    <source>
        <dbReference type="EMBL" id="REE01194.1"/>
    </source>
</evidence>
<gene>
    <name evidence="3" type="ORF">C7460_104214</name>
</gene>
<protein>
    <submittedName>
        <fullName evidence="3">Trans-2,3-dihydro-3-hydroxyanthranilate isomerase</fullName>
    </submittedName>
</protein>
<evidence type="ECO:0000256" key="1">
    <source>
        <dbReference type="ARBA" id="ARBA00008270"/>
    </source>
</evidence>
<name>A0A3D9L6U0_MARFU</name>
<dbReference type="InterPro" id="IPR003719">
    <property type="entry name" value="Phenazine_PhzF-like"/>
</dbReference>
<dbReference type="Proteomes" id="UP000256779">
    <property type="component" value="Unassembled WGS sequence"/>
</dbReference>
<dbReference type="GO" id="GO:0005737">
    <property type="term" value="C:cytoplasm"/>
    <property type="evidence" value="ECO:0007669"/>
    <property type="project" value="TreeGrafter"/>
</dbReference>
<dbReference type="EMBL" id="QREG01000004">
    <property type="protein sequence ID" value="REE01194.1"/>
    <property type="molecule type" value="Genomic_DNA"/>
</dbReference>
<keyword evidence="4" id="KW-1185">Reference proteome</keyword>
<dbReference type="RefSeq" id="WP_115867274.1">
    <property type="nucleotide sequence ID" value="NZ_QREG01000004.1"/>
</dbReference>
<accession>A0A3D9L6U0</accession>
<evidence type="ECO:0000313" key="4">
    <source>
        <dbReference type="Proteomes" id="UP000256779"/>
    </source>
</evidence>
<feature type="active site" evidence="2">
    <location>
        <position position="47"/>
    </location>
</feature>
<dbReference type="Gene3D" id="3.10.310.10">
    <property type="entry name" value="Diaminopimelate Epimerase, Chain A, domain 1"/>
    <property type="match status" value="2"/>
</dbReference>
<sequence length="300" mass="32687">MHKSPYVLLDVFTDKKYGGNQLAIFTDARNIPESQFQLIARELNLSETVFLFPPEEAGKNYAMRIFTPGQELPTAGHPTIGTAYYLAGKAETTPNGELKISLDQKVGTVDVFVKMKDGKAETATMHQPLPKFGQRHDDKRDMLAAVLSLSVDDLADRPIQAISCGNNALIVPVRSASTLSNIRLRVDQWAALKEVIDMTMMYVFATDEVQGGDIQGRMFSPDIGITEDPATGSANGPLACYLTKYDIIPLPALSLQGYEMGRPSQLQLNTTTDDKGNITSVQVGGKSVFVGEGVHFLDSV</sequence>
<comment type="caution">
    <text evidence="3">The sequence shown here is derived from an EMBL/GenBank/DDBJ whole genome shotgun (WGS) entry which is preliminary data.</text>
</comment>
<evidence type="ECO:0000256" key="2">
    <source>
        <dbReference type="PIRSR" id="PIRSR016184-1"/>
    </source>
</evidence>
<dbReference type="PANTHER" id="PTHR13774:SF32">
    <property type="entry name" value="ANTISENSE-ENHANCING SEQUENCE 1"/>
    <property type="match status" value="1"/>
</dbReference>
<dbReference type="PANTHER" id="PTHR13774">
    <property type="entry name" value="PHENAZINE BIOSYNTHESIS PROTEIN"/>
    <property type="match status" value="1"/>
</dbReference>
<comment type="similarity">
    <text evidence="1">Belongs to the PhzF family.</text>
</comment>
<keyword evidence="3" id="KW-0413">Isomerase</keyword>
<proteinExistence type="inferred from homology"/>
<dbReference type="SUPFAM" id="SSF54506">
    <property type="entry name" value="Diaminopimelate epimerase-like"/>
    <property type="match status" value="1"/>
</dbReference>
<dbReference type="GO" id="GO:0016853">
    <property type="term" value="F:isomerase activity"/>
    <property type="evidence" value="ECO:0007669"/>
    <property type="project" value="UniProtKB-KW"/>
</dbReference>
<dbReference type="AlphaFoldDB" id="A0A3D9L6U0"/>
<dbReference type="NCBIfam" id="TIGR00654">
    <property type="entry name" value="PhzF_family"/>
    <property type="match status" value="1"/>
</dbReference>